<evidence type="ECO:0000313" key="1">
    <source>
        <dbReference type="EMBL" id="CAG7734657.1"/>
    </source>
</evidence>
<sequence length="23" mass="2630">MSTPHFFDGDEEYVNMSIGLKPD</sequence>
<feature type="non-terminal residue" evidence="1">
    <location>
        <position position="23"/>
    </location>
</feature>
<accession>A0A8J2PF29</accession>
<comment type="caution">
    <text evidence="1">The sequence shown here is derived from an EMBL/GenBank/DDBJ whole genome shotgun (WGS) entry which is preliminary data.</text>
</comment>
<organism evidence="1 2">
    <name type="scientific">Allacma fusca</name>
    <dbReference type="NCBI Taxonomy" id="39272"/>
    <lineage>
        <taxon>Eukaryota</taxon>
        <taxon>Metazoa</taxon>
        <taxon>Ecdysozoa</taxon>
        <taxon>Arthropoda</taxon>
        <taxon>Hexapoda</taxon>
        <taxon>Collembola</taxon>
        <taxon>Symphypleona</taxon>
        <taxon>Sminthuridae</taxon>
        <taxon>Allacma</taxon>
    </lineage>
</organism>
<protein>
    <submittedName>
        <fullName evidence="1">Uncharacterized protein</fullName>
    </submittedName>
</protein>
<dbReference type="AlphaFoldDB" id="A0A8J2PF29"/>
<gene>
    <name evidence="1" type="ORF">AFUS01_LOCUS23034</name>
</gene>
<proteinExistence type="predicted"/>
<dbReference type="Proteomes" id="UP000708208">
    <property type="component" value="Unassembled WGS sequence"/>
</dbReference>
<name>A0A8J2PF29_9HEXA</name>
<evidence type="ECO:0000313" key="2">
    <source>
        <dbReference type="Proteomes" id="UP000708208"/>
    </source>
</evidence>
<dbReference type="EMBL" id="CAJVCH010273891">
    <property type="protein sequence ID" value="CAG7734657.1"/>
    <property type="molecule type" value="Genomic_DNA"/>
</dbReference>
<reference evidence="1" key="1">
    <citation type="submission" date="2021-06" db="EMBL/GenBank/DDBJ databases">
        <authorList>
            <person name="Hodson N. C."/>
            <person name="Mongue J. A."/>
            <person name="Jaron S. K."/>
        </authorList>
    </citation>
    <scope>NUCLEOTIDE SEQUENCE</scope>
</reference>
<keyword evidence="2" id="KW-1185">Reference proteome</keyword>